<organism evidence="1 2">
    <name type="scientific">Nocardioides pocheonensis</name>
    <dbReference type="NCBI Taxonomy" id="661485"/>
    <lineage>
        <taxon>Bacteria</taxon>
        <taxon>Bacillati</taxon>
        <taxon>Actinomycetota</taxon>
        <taxon>Actinomycetes</taxon>
        <taxon>Propionibacteriales</taxon>
        <taxon>Nocardioidaceae</taxon>
        <taxon>Nocardioides</taxon>
    </lineage>
</organism>
<comment type="caution">
    <text evidence="1">The sequence shown here is derived from an EMBL/GenBank/DDBJ whole genome shotgun (WGS) entry which is preliminary data.</text>
</comment>
<dbReference type="Proteomes" id="UP000279994">
    <property type="component" value="Unassembled WGS sequence"/>
</dbReference>
<dbReference type="InterPro" id="IPR027417">
    <property type="entry name" value="P-loop_NTPase"/>
</dbReference>
<dbReference type="OrthoDB" id="9810277at2"/>
<accession>A0A3N0GPI3</accession>
<evidence type="ECO:0000313" key="2">
    <source>
        <dbReference type="Proteomes" id="UP000279994"/>
    </source>
</evidence>
<proteinExistence type="predicted"/>
<dbReference type="EMBL" id="RJSF01000040">
    <property type="protein sequence ID" value="RNM14374.1"/>
    <property type="molecule type" value="Genomic_DNA"/>
</dbReference>
<evidence type="ECO:0008006" key="3">
    <source>
        <dbReference type="Google" id="ProtNLM"/>
    </source>
</evidence>
<dbReference type="Pfam" id="PF13671">
    <property type="entry name" value="AAA_33"/>
    <property type="match status" value="1"/>
</dbReference>
<reference evidence="1 2" key="1">
    <citation type="submission" date="2018-11" db="EMBL/GenBank/DDBJ databases">
        <authorList>
            <person name="Li F."/>
        </authorList>
    </citation>
    <scope>NUCLEOTIDE SEQUENCE [LARGE SCALE GENOMIC DNA]</scope>
    <source>
        <strain evidence="1 2">Gsoil 818</strain>
    </source>
</reference>
<protein>
    <recommendedName>
        <fullName evidence="3">ATP-binding protein</fullName>
    </recommendedName>
</protein>
<dbReference type="AlphaFoldDB" id="A0A3N0GPI3"/>
<dbReference type="Gene3D" id="3.40.50.300">
    <property type="entry name" value="P-loop containing nucleotide triphosphate hydrolases"/>
    <property type="match status" value="1"/>
</dbReference>
<name>A0A3N0GPI3_9ACTN</name>
<gene>
    <name evidence="1" type="ORF">EFL26_12070</name>
</gene>
<keyword evidence="2" id="KW-1185">Reference proteome</keyword>
<sequence>MFVLVGGWPASGKTTLSRALARELGTSYLSKDEVKEALMDRLGAPATVAESRRLGAAAVAAVLRVAEGCRGAVVDSTWYPYAAPLARRLPGPIVEVRCRIERAVAQARFAGRVRDSRHLDDLRSEDELWGVEVDPLGLGPLIEVDTGAEVDVPALARAVRAAAERR</sequence>
<dbReference type="SUPFAM" id="SSF52540">
    <property type="entry name" value="P-loop containing nucleoside triphosphate hydrolases"/>
    <property type="match status" value="1"/>
</dbReference>
<evidence type="ECO:0000313" key="1">
    <source>
        <dbReference type="EMBL" id="RNM14374.1"/>
    </source>
</evidence>